<keyword evidence="9" id="KW-0594">Phospholipid biosynthesis</keyword>
<name>A0AAJ5NL84_9BACT</name>
<dbReference type="Pfam" id="PF01066">
    <property type="entry name" value="CDP-OH_P_transf"/>
    <property type="match status" value="1"/>
</dbReference>
<dbReference type="InterPro" id="IPR004570">
    <property type="entry name" value="Phosphatidylglycerol_P_synth"/>
</dbReference>
<accession>A0AAJ5NL84</accession>
<evidence type="ECO:0000256" key="5">
    <source>
        <dbReference type="ARBA" id="ARBA00022692"/>
    </source>
</evidence>
<dbReference type="KEGG" id="mds:MDIS_01340"/>
<evidence type="ECO:0000313" key="16">
    <source>
        <dbReference type="Proteomes" id="UP000224629"/>
    </source>
</evidence>
<keyword evidence="10" id="KW-1208">Phospholipid metabolism</keyword>
<dbReference type="AlphaFoldDB" id="A0AAJ5NL84"/>
<dbReference type="PROSITE" id="PS00379">
    <property type="entry name" value="CDP_ALCOHOL_P_TRANSF"/>
    <property type="match status" value="1"/>
</dbReference>
<dbReference type="EC" id="2.7.8.5" evidence="11"/>
<dbReference type="GO" id="GO:0008444">
    <property type="term" value="F:CDP-diacylglycerol-glycerol-3-phosphate 3-phosphatidyltransferase activity"/>
    <property type="evidence" value="ECO:0007669"/>
    <property type="project" value="UniProtKB-UniRule"/>
</dbReference>
<keyword evidence="8 13" id="KW-0472">Membrane</keyword>
<feature type="transmembrane region" description="Helical" evidence="13">
    <location>
        <begin position="167"/>
        <end position="189"/>
    </location>
</feature>
<reference evidence="15 17" key="2">
    <citation type="submission" date="2019-01" db="EMBL/GenBank/DDBJ databases">
        <authorList>
            <consortium name="Pathogen Informatics"/>
        </authorList>
    </citation>
    <scope>NUCLEOTIDE SEQUENCE [LARGE SCALE GENOMIC DNA]</scope>
    <source>
        <strain evidence="15 17">NCTC10125</strain>
    </source>
</reference>
<evidence type="ECO:0000256" key="12">
    <source>
        <dbReference type="RuleBase" id="RU003750"/>
    </source>
</evidence>
<feature type="transmembrane region" description="Helical" evidence="13">
    <location>
        <begin position="12"/>
        <end position="33"/>
    </location>
</feature>
<keyword evidence="6 13" id="KW-1133">Transmembrane helix</keyword>
<evidence type="ECO:0000256" key="9">
    <source>
        <dbReference type="ARBA" id="ARBA00023209"/>
    </source>
</evidence>
<evidence type="ECO:0000256" key="2">
    <source>
        <dbReference type="ARBA" id="ARBA00010441"/>
    </source>
</evidence>
<feature type="transmembrane region" description="Helical" evidence="13">
    <location>
        <begin position="39"/>
        <end position="62"/>
    </location>
</feature>
<proteinExistence type="inferred from homology"/>
<dbReference type="InterPro" id="IPR000462">
    <property type="entry name" value="CDP-OH_P_trans"/>
</dbReference>
<evidence type="ECO:0000256" key="3">
    <source>
        <dbReference type="ARBA" id="ARBA00022516"/>
    </source>
</evidence>
<dbReference type="InterPro" id="IPR048254">
    <property type="entry name" value="CDP_ALCOHOL_P_TRANSF_CS"/>
</dbReference>
<dbReference type="InterPro" id="IPR050324">
    <property type="entry name" value="CDP-alcohol_PTase-I"/>
</dbReference>
<evidence type="ECO:0000256" key="8">
    <source>
        <dbReference type="ARBA" id="ARBA00023136"/>
    </source>
</evidence>
<dbReference type="GO" id="GO:0046474">
    <property type="term" value="P:glycerophospholipid biosynthetic process"/>
    <property type="evidence" value="ECO:0007669"/>
    <property type="project" value="TreeGrafter"/>
</dbReference>
<gene>
    <name evidence="15" type="primary">pgsA</name>
    <name evidence="14" type="ORF">CSW10_01265</name>
    <name evidence="15" type="ORF">NCTC10125_00260</name>
</gene>
<evidence type="ECO:0000256" key="1">
    <source>
        <dbReference type="ARBA" id="ARBA00004141"/>
    </source>
</evidence>
<protein>
    <recommendedName>
        <fullName evidence="11">CDP-diacylglycerol--glycerol-3-phosphate 3-phosphatidyltransferase</fullName>
        <ecNumber evidence="11">2.7.8.5</ecNumber>
    </recommendedName>
</protein>
<dbReference type="NCBIfam" id="TIGR00560">
    <property type="entry name" value="pgsA"/>
    <property type="match status" value="1"/>
</dbReference>
<evidence type="ECO:0000313" key="14">
    <source>
        <dbReference type="EMBL" id="ATP60048.1"/>
    </source>
</evidence>
<keyword evidence="3" id="KW-0444">Lipid biosynthesis</keyword>
<comment type="subcellular location">
    <subcellularLocation>
        <location evidence="1">Membrane</location>
        <topology evidence="1">Multi-pass membrane protein</topology>
    </subcellularLocation>
</comment>
<keyword evidence="4 12" id="KW-0808">Transferase</keyword>
<dbReference type="EMBL" id="CP024161">
    <property type="protein sequence ID" value="ATP60048.1"/>
    <property type="molecule type" value="Genomic_DNA"/>
</dbReference>
<dbReference type="Gene3D" id="1.20.120.1760">
    <property type="match status" value="1"/>
</dbReference>
<evidence type="ECO:0000256" key="7">
    <source>
        <dbReference type="ARBA" id="ARBA00023098"/>
    </source>
</evidence>
<dbReference type="Proteomes" id="UP000224629">
    <property type="component" value="Chromosome"/>
</dbReference>
<reference evidence="14 16" key="1">
    <citation type="submission" date="2017-10" db="EMBL/GenBank/DDBJ databases">
        <title>Genome-wide analysis of the first isolated strain mycoplasma dispar GS01.</title>
        <authorList>
            <person name="Hao H."/>
            <person name="Chen S."/>
            <person name="Zhao P."/>
            <person name="Chu Y."/>
            <person name="Liu Y."/>
        </authorList>
    </citation>
    <scope>NUCLEOTIDE SEQUENCE [LARGE SCALE GENOMIC DNA]</scope>
    <source>
        <strain evidence="14 16">GS01</strain>
    </source>
</reference>
<dbReference type="PANTHER" id="PTHR14269">
    <property type="entry name" value="CDP-DIACYLGLYCEROL--GLYCEROL-3-PHOSPHATE 3-PHOSPHATIDYLTRANSFERASE-RELATED"/>
    <property type="match status" value="1"/>
</dbReference>
<organism evidence="15 17">
    <name type="scientific">Mesomycoplasma dispar</name>
    <dbReference type="NCBI Taxonomy" id="86660"/>
    <lineage>
        <taxon>Bacteria</taxon>
        <taxon>Bacillati</taxon>
        <taxon>Mycoplasmatota</taxon>
        <taxon>Mycoplasmoidales</taxon>
        <taxon>Metamycoplasmataceae</taxon>
        <taxon>Mesomycoplasma</taxon>
    </lineage>
</organism>
<evidence type="ECO:0000256" key="6">
    <source>
        <dbReference type="ARBA" id="ARBA00022989"/>
    </source>
</evidence>
<feature type="transmembrane region" description="Helical" evidence="13">
    <location>
        <begin position="83"/>
        <end position="108"/>
    </location>
</feature>
<evidence type="ECO:0000256" key="13">
    <source>
        <dbReference type="SAM" id="Phobius"/>
    </source>
</evidence>
<dbReference type="Proteomes" id="UP000289629">
    <property type="component" value="Chromosome"/>
</dbReference>
<feature type="transmembrane region" description="Helical" evidence="13">
    <location>
        <begin position="137"/>
        <end position="155"/>
    </location>
</feature>
<dbReference type="GO" id="GO:0016020">
    <property type="term" value="C:membrane"/>
    <property type="evidence" value="ECO:0007669"/>
    <property type="project" value="UniProtKB-SubCell"/>
</dbReference>
<evidence type="ECO:0000256" key="4">
    <source>
        <dbReference type="ARBA" id="ARBA00022679"/>
    </source>
</evidence>
<keyword evidence="7" id="KW-0443">Lipid metabolism</keyword>
<keyword evidence="5 13" id="KW-0812">Transmembrane</keyword>
<evidence type="ECO:0000256" key="10">
    <source>
        <dbReference type="ARBA" id="ARBA00023264"/>
    </source>
</evidence>
<dbReference type="PIRSF" id="PIRSF000847">
    <property type="entry name" value="Phos_ph_gly_syn"/>
    <property type="match status" value="1"/>
</dbReference>
<sequence>MKKKIKIKFYFVNSLTFFRIVAALIIASFLYFFSKINNFYLFYTSFVVFILASLSDLFDGFLARKWKIVSEFGKVFDPITDKILTTTTFFFLAYLSLVPWGFVLIFILRDVIVDGIRIFLAKKNINVAANFWGKSKTVLQIIAISIIFIGYSISVEFYDKNFYNKHFYLFNLGVIISAFIAIVSGLFYISPITKLAKDKIAS</sequence>
<dbReference type="RefSeq" id="WP_044635301.1">
    <property type="nucleotide sequence ID" value="NZ_CP007229.1"/>
</dbReference>
<evidence type="ECO:0000313" key="15">
    <source>
        <dbReference type="EMBL" id="VEU61475.1"/>
    </source>
</evidence>
<dbReference type="EMBL" id="LR214971">
    <property type="protein sequence ID" value="VEU61475.1"/>
    <property type="molecule type" value="Genomic_DNA"/>
</dbReference>
<dbReference type="PANTHER" id="PTHR14269:SF62">
    <property type="entry name" value="CDP-DIACYLGLYCEROL--GLYCEROL-3-PHOSPHATE 3-PHOSPHATIDYLTRANSFERASE 1, CHLOROPLASTIC"/>
    <property type="match status" value="1"/>
</dbReference>
<keyword evidence="16" id="KW-1185">Reference proteome</keyword>
<dbReference type="InterPro" id="IPR043130">
    <property type="entry name" value="CDP-OH_PTrfase_TM_dom"/>
</dbReference>
<evidence type="ECO:0000313" key="17">
    <source>
        <dbReference type="Proteomes" id="UP000289629"/>
    </source>
</evidence>
<evidence type="ECO:0000256" key="11">
    <source>
        <dbReference type="NCBIfam" id="TIGR00560"/>
    </source>
</evidence>
<comment type="similarity">
    <text evidence="2 12">Belongs to the CDP-alcohol phosphatidyltransferase class-I family.</text>
</comment>